<keyword evidence="6" id="KW-1133">Transmembrane helix</keyword>
<dbReference type="GO" id="GO:0005524">
    <property type="term" value="F:ATP binding"/>
    <property type="evidence" value="ECO:0007669"/>
    <property type="project" value="UniProtKB-KW"/>
</dbReference>
<reference evidence="8 9" key="1">
    <citation type="submission" date="2017-08" db="EMBL/GenBank/DDBJ databases">
        <title>Infants hospitalized years apart are colonized by the same room-sourced microbial strains.</title>
        <authorList>
            <person name="Brooks B."/>
            <person name="Olm M.R."/>
            <person name="Firek B.A."/>
            <person name="Baker R."/>
            <person name="Thomas B.C."/>
            <person name="Morowitz M.J."/>
            <person name="Banfield J.F."/>
        </authorList>
    </citation>
    <scope>NUCLEOTIDE SEQUENCE [LARGE SCALE GENOMIC DNA]</scope>
    <source>
        <strain evidence="8">S2_003_000_R2_14</strain>
    </source>
</reference>
<comment type="caution">
    <text evidence="8">The sequence shown here is derived from an EMBL/GenBank/DDBJ whole genome shotgun (WGS) entry which is preliminary data.</text>
</comment>
<feature type="region of interest" description="Disordered" evidence="5">
    <location>
        <begin position="1"/>
        <end position="66"/>
    </location>
</feature>
<feature type="domain" description="Protein kinase" evidence="7">
    <location>
        <begin position="117"/>
        <end position="438"/>
    </location>
</feature>
<evidence type="ECO:0000313" key="9">
    <source>
        <dbReference type="Proteomes" id="UP000249061"/>
    </source>
</evidence>
<evidence type="ECO:0000256" key="4">
    <source>
        <dbReference type="ARBA" id="ARBA00022840"/>
    </source>
</evidence>
<dbReference type="Gene3D" id="1.10.510.10">
    <property type="entry name" value="Transferase(Phosphotransferase) domain 1"/>
    <property type="match status" value="1"/>
</dbReference>
<evidence type="ECO:0000259" key="7">
    <source>
        <dbReference type="PROSITE" id="PS50011"/>
    </source>
</evidence>
<feature type="compositionally biased region" description="Basic residues" evidence="5">
    <location>
        <begin position="10"/>
        <end position="19"/>
    </location>
</feature>
<evidence type="ECO:0000256" key="1">
    <source>
        <dbReference type="ARBA" id="ARBA00022679"/>
    </source>
</evidence>
<dbReference type="EMBL" id="QFQP01000073">
    <property type="protein sequence ID" value="PZR03765.1"/>
    <property type="molecule type" value="Genomic_DNA"/>
</dbReference>
<feature type="compositionally biased region" description="Pro residues" evidence="5">
    <location>
        <begin position="470"/>
        <end position="481"/>
    </location>
</feature>
<feature type="transmembrane region" description="Helical" evidence="6">
    <location>
        <begin position="436"/>
        <end position="454"/>
    </location>
</feature>
<dbReference type="SUPFAM" id="SSF56112">
    <property type="entry name" value="Protein kinase-like (PK-like)"/>
    <property type="match status" value="1"/>
</dbReference>
<keyword evidence="1" id="KW-0808">Transferase</keyword>
<keyword evidence="3" id="KW-0418">Kinase</keyword>
<evidence type="ECO:0000256" key="5">
    <source>
        <dbReference type="SAM" id="MobiDB-lite"/>
    </source>
</evidence>
<dbReference type="PANTHER" id="PTHR43289">
    <property type="entry name" value="MITOGEN-ACTIVATED PROTEIN KINASE KINASE KINASE 20-RELATED"/>
    <property type="match status" value="1"/>
</dbReference>
<dbReference type="CDD" id="cd14014">
    <property type="entry name" value="STKc_PknB_like"/>
    <property type="match status" value="1"/>
</dbReference>
<evidence type="ECO:0000256" key="3">
    <source>
        <dbReference type="ARBA" id="ARBA00022777"/>
    </source>
</evidence>
<dbReference type="Proteomes" id="UP000249061">
    <property type="component" value="Unassembled WGS sequence"/>
</dbReference>
<evidence type="ECO:0000256" key="2">
    <source>
        <dbReference type="ARBA" id="ARBA00022741"/>
    </source>
</evidence>
<dbReference type="Gene3D" id="3.30.200.20">
    <property type="entry name" value="Phosphorylase Kinase, domain 1"/>
    <property type="match status" value="1"/>
</dbReference>
<keyword evidence="4" id="KW-0067">ATP-binding</keyword>
<dbReference type="InterPro" id="IPR008266">
    <property type="entry name" value="Tyr_kinase_AS"/>
</dbReference>
<feature type="compositionally biased region" description="Basic and acidic residues" evidence="5">
    <location>
        <begin position="34"/>
        <end position="45"/>
    </location>
</feature>
<feature type="region of interest" description="Disordered" evidence="5">
    <location>
        <begin position="464"/>
        <end position="485"/>
    </location>
</feature>
<dbReference type="PANTHER" id="PTHR43289:SF6">
    <property type="entry name" value="SERINE_THREONINE-PROTEIN KINASE NEKL-3"/>
    <property type="match status" value="1"/>
</dbReference>
<dbReference type="PROSITE" id="PS50011">
    <property type="entry name" value="PROTEIN_KINASE_DOM"/>
    <property type="match status" value="1"/>
</dbReference>
<evidence type="ECO:0000313" key="8">
    <source>
        <dbReference type="EMBL" id="PZR03765.1"/>
    </source>
</evidence>
<evidence type="ECO:0000256" key="6">
    <source>
        <dbReference type="SAM" id="Phobius"/>
    </source>
</evidence>
<keyword evidence="6" id="KW-0472">Membrane</keyword>
<protein>
    <recommendedName>
        <fullName evidence="7">Protein kinase domain-containing protein</fullName>
    </recommendedName>
</protein>
<keyword evidence="6" id="KW-0812">Transmembrane</keyword>
<dbReference type="AlphaFoldDB" id="A0A2W5SWR0"/>
<gene>
    <name evidence="8" type="ORF">DI536_35510</name>
</gene>
<dbReference type="GO" id="GO:0004674">
    <property type="term" value="F:protein serine/threonine kinase activity"/>
    <property type="evidence" value="ECO:0007669"/>
    <property type="project" value="TreeGrafter"/>
</dbReference>
<dbReference type="Pfam" id="PF00069">
    <property type="entry name" value="Pkinase"/>
    <property type="match status" value="1"/>
</dbReference>
<dbReference type="InterPro" id="IPR000719">
    <property type="entry name" value="Prot_kinase_dom"/>
</dbReference>
<accession>A0A2W5SWR0</accession>
<proteinExistence type="predicted"/>
<sequence>MRIAWLARRAGARPRHRGRSRDARAGGDASFARRPVDLLRSDRSGNRSGSDLRGPRRRLDGAGACGQLRVRPPLRRAAGARPVHVGVGLRHRCGGGGADDSGTLHRMVTEAPTFGRYVLGPRIARGGMGEVFLATQTGMGAFAKPLVLKLMLPHLARRQSAIDLFLAEARLASRMNHPNVVQIFDVGVIDERYFIAMELVRGVSLSRLLLALRQGGQTLPVDMLLYVARCLCDGLHHAHEQRGADGKPLNLVHQDVTLENVLVSTDGQVKLTDFGIARATRAPDASLGAGKAGYIAPEAIDGAVDRRADIYGSAVTLLSLAALERPHERGGEPRPTHTSTPLPPAIADTLLRACAETPTERFESARRFRDALPPPESPDVAEALGALVQRVCAQQVTQLDGDVHRTTAFSRQGGTDALATATAASENKAKPKSRRAWLIGAVAALAGVALWWLPLPAGERVGVRGQTEAPAPPPPPPMPEPPKVEAPVPTQEVVEAPPRPTITRKRPVKTPPRAETGTLTIDAKPWAMVSINGKAIGETPIGRYTVPAGRVVIDFINPESGAKSRRTVTVAPGASLAVTETLK</sequence>
<dbReference type="InterPro" id="IPR011009">
    <property type="entry name" value="Kinase-like_dom_sf"/>
</dbReference>
<keyword evidence="2" id="KW-0547">Nucleotide-binding</keyword>
<name>A0A2W5SWR0_9BACT</name>
<dbReference type="PROSITE" id="PS00109">
    <property type="entry name" value="PROTEIN_KINASE_TYR"/>
    <property type="match status" value="1"/>
</dbReference>
<organism evidence="8 9">
    <name type="scientific">Archangium gephyra</name>
    <dbReference type="NCBI Taxonomy" id="48"/>
    <lineage>
        <taxon>Bacteria</taxon>
        <taxon>Pseudomonadati</taxon>
        <taxon>Myxococcota</taxon>
        <taxon>Myxococcia</taxon>
        <taxon>Myxococcales</taxon>
        <taxon>Cystobacterineae</taxon>
        <taxon>Archangiaceae</taxon>
        <taxon>Archangium</taxon>
    </lineage>
</organism>